<comment type="caution">
    <text evidence="7">The sequence shown here is derived from an EMBL/GenBank/DDBJ whole genome shotgun (WGS) entry which is preliminary data.</text>
</comment>
<keyword evidence="4" id="KW-0456">Lyase</keyword>
<name>A0A1V6THT0_9EURO</name>
<dbReference type="Gene3D" id="3.40.1190.20">
    <property type="match status" value="1"/>
</dbReference>
<keyword evidence="5" id="KW-0326">Glycosidase</keyword>
<keyword evidence="3" id="KW-0464">Manganese</keyword>
<protein>
    <recommendedName>
        <fullName evidence="6">Carbohydrate kinase PfkB domain-containing protein</fullName>
    </recommendedName>
</protein>
<dbReference type="HAMAP" id="MF_01876">
    <property type="entry name" value="PsiMP_glycosidase"/>
    <property type="match status" value="1"/>
</dbReference>
<keyword evidence="2" id="KW-0378">Hydrolase</keyword>
<dbReference type="InterPro" id="IPR011611">
    <property type="entry name" value="PfkB_dom"/>
</dbReference>
<evidence type="ECO:0000256" key="1">
    <source>
        <dbReference type="ARBA" id="ARBA00022723"/>
    </source>
</evidence>
<evidence type="ECO:0000259" key="6">
    <source>
        <dbReference type="Pfam" id="PF00294"/>
    </source>
</evidence>
<keyword evidence="1" id="KW-0479">Metal-binding</keyword>
<feature type="domain" description="Carbohydrate kinase PfkB" evidence="6">
    <location>
        <begin position="413"/>
        <end position="615"/>
    </location>
</feature>
<dbReference type="GO" id="GO:0016798">
    <property type="term" value="F:hydrolase activity, acting on glycosyl bonds"/>
    <property type="evidence" value="ECO:0007669"/>
    <property type="project" value="UniProtKB-KW"/>
</dbReference>
<dbReference type="SUPFAM" id="SSF110581">
    <property type="entry name" value="Indigoidine synthase A-like"/>
    <property type="match status" value="1"/>
</dbReference>
<evidence type="ECO:0000313" key="8">
    <source>
        <dbReference type="Proteomes" id="UP000191285"/>
    </source>
</evidence>
<dbReference type="InterPro" id="IPR022830">
    <property type="entry name" value="Indigdn_synthA-like"/>
</dbReference>
<accession>A0A1V6THT0</accession>
<dbReference type="Pfam" id="PF00294">
    <property type="entry name" value="PfkB"/>
    <property type="match status" value="1"/>
</dbReference>
<evidence type="ECO:0000256" key="4">
    <source>
        <dbReference type="ARBA" id="ARBA00023239"/>
    </source>
</evidence>
<dbReference type="SUPFAM" id="SSF53613">
    <property type="entry name" value="Ribokinase-like"/>
    <property type="match status" value="1"/>
</dbReference>
<dbReference type="EMBL" id="MLKD01000006">
    <property type="protein sequence ID" value="OQE25460.1"/>
    <property type="molecule type" value="Genomic_DNA"/>
</dbReference>
<dbReference type="InterPro" id="IPR029056">
    <property type="entry name" value="Ribokinase-like"/>
</dbReference>
<evidence type="ECO:0000313" key="7">
    <source>
        <dbReference type="EMBL" id="OQE25460.1"/>
    </source>
</evidence>
<dbReference type="GO" id="GO:0005737">
    <property type="term" value="C:cytoplasm"/>
    <property type="evidence" value="ECO:0007669"/>
    <property type="project" value="TreeGrafter"/>
</dbReference>
<dbReference type="PANTHER" id="PTHR42909">
    <property type="entry name" value="ZGC:136858"/>
    <property type="match status" value="1"/>
</dbReference>
<dbReference type="CDD" id="cd01941">
    <property type="entry name" value="YeiC_kinase_like"/>
    <property type="match status" value="1"/>
</dbReference>
<dbReference type="Proteomes" id="UP000191285">
    <property type="component" value="Unassembled WGS sequence"/>
</dbReference>
<evidence type="ECO:0000256" key="3">
    <source>
        <dbReference type="ARBA" id="ARBA00023211"/>
    </source>
</evidence>
<proteinExistence type="inferred from homology"/>
<dbReference type="PANTHER" id="PTHR42909:SF1">
    <property type="entry name" value="CARBOHYDRATE KINASE PFKB DOMAIN-CONTAINING PROTEIN"/>
    <property type="match status" value="1"/>
</dbReference>
<dbReference type="Pfam" id="PF04227">
    <property type="entry name" value="Indigoidine_A"/>
    <property type="match status" value="1"/>
</dbReference>
<organism evidence="7 8">
    <name type="scientific">Penicillium steckii</name>
    <dbReference type="NCBI Taxonomy" id="303698"/>
    <lineage>
        <taxon>Eukaryota</taxon>
        <taxon>Fungi</taxon>
        <taxon>Dikarya</taxon>
        <taxon>Ascomycota</taxon>
        <taxon>Pezizomycotina</taxon>
        <taxon>Eurotiomycetes</taxon>
        <taxon>Eurotiomycetidae</taxon>
        <taxon>Eurotiales</taxon>
        <taxon>Aspergillaceae</taxon>
        <taxon>Penicillium</taxon>
    </lineage>
</organism>
<keyword evidence="8" id="KW-1185">Reference proteome</keyword>
<dbReference type="Gene3D" id="3.40.1790.10">
    <property type="entry name" value="Indigoidine synthase domain"/>
    <property type="match status" value="1"/>
</dbReference>
<evidence type="ECO:0000256" key="2">
    <source>
        <dbReference type="ARBA" id="ARBA00022801"/>
    </source>
</evidence>
<reference evidence="8" key="1">
    <citation type="journal article" date="2017" name="Nat. Microbiol.">
        <title>Global analysis of biosynthetic gene clusters reveals vast potential of secondary metabolite production in Penicillium species.</title>
        <authorList>
            <person name="Nielsen J.C."/>
            <person name="Grijseels S."/>
            <person name="Prigent S."/>
            <person name="Ji B."/>
            <person name="Dainat J."/>
            <person name="Nielsen K.F."/>
            <person name="Frisvad J.C."/>
            <person name="Workman M."/>
            <person name="Nielsen J."/>
        </authorList>
    </citation>
    <scope>NUCLEOTIDE SEQUENCE [LARGE SCALE GENOMIC DNA]</scope>
    <source>
        <strain evidence="8">IBT 24891</strain>
    </source>
</reference>
<gene>
    <name evidence="7" type="ORF">PENSTE_c006G07581</name>
</gene>
<dbReference type="InterPro" id="IPR007342">
    <property type="entry name" value="PsuG"/>
</dbReference>
<dbReference type="GO" id="GO:0004730">
    <property type="term" value="F:pseudouridylate synthase activity"/>
    <property type="evidence" value="ECO:0007669"/>
    <property type="project" value="InterPro"/>
</dbReference>
<sequence>MLARAVLRSPRWRRGTSLPRARYLHGLKDSPQSRFLNVSEEVRDAVATGKPVVALETTIYTHGFPYPENIALASLLESVVRVNGGVPATIGVLGGIAKVGMSADEIIELASTAESKSALKVSRRDLGYICGMGMAGKRIHGGTTISGTMILSELAGIKIFGTGGLGGVHRGGENSMDVSADLTELGRTPVTVISSGCKSFLDIPRTLEYLETEGVCVGTFADGREGAVDFPAFYTRDSGVRSPRVIQNEAEAAAIVYAQSNLPVTSGIHFANPVPLEFSVPKTEMDRVIEEAVRLADVEGFRGSDNTPFVLSKIKELSGGKSVTANRALIESNVKRATQVAVELAKLEAMDKGTSGHSMPVFSNAKSEQAPIPKQDPQHITTEATQPQKTDVLVAGSLAIDLACDFTPFDNERAQIAPLPHTSNPGVIGQSLGGVGHNVALAASYIGSEVLFCSVVADDLSGRAALATLEKEGLSNAGIQVLPATSGARTAQYVAINDAKKDLLIAMADMGIVELSEQQLDLEGFWEPLIQRSKPGWVVVDANWRPEVIAKWSNIARKHGSRVAFEPVSTAKSRRLFGHDASGAGAAIGPSNTIPNNVVSLACPNRLELAAMYSAAREALLFDSPGWWDIIDSMGLSPTGSRERLVYATSAALVDEGLPQQSIQLLPFIPCLITKLGDAGALLTQLLPPGDPRLTDPESAPYILARASASGEATFGGVYMRLFPPAATLAPNEVVSVNGAGDTLLGVVVAGLAKGGSAARIEDILPVAQEASRRTLTSAGGVSKELIDLRSSLDK</sequence>
<dbReference type="AlphaFoldDB" id="A0A1V6THT0"/>
<dbReference type="OrthoDB" id="198885at2759"/>
<evidence type="ECO:0000256" key="5">
    <source>
        <dbReference type="ARBA" id="ARBA00023295"/>
    </source>
</evidence>
<dbReference type="GO" id="GO:0046872">
    <property type="term" value="F:metal ion binding"/>
    <property type="evidence" value="ECO:0007669"/>
    <property type="project" value="UniProtKB-KW"/>
</dbReference>
<dbReference type="STRING" id="303698.A0A1V6THT0"/>